<evidence type="ECO:0000313" key="1">
    <source>
        <dbReference type="EMBL" id="CAM9536111.1"/>
    </source>
</evidence>
<gene>
    <name evidence="1" type="ORF">MRATA1EN22A_LOCUS3893</name>
</gene>
<reference evidence="1" key="2">
    <citation type="submission" date="2025-03" db="EMBL/GenBank/DDBJ databases">
        <authorList>
            <consortium name="ELIXIR-Norway"/>
            <consortium name="Elixir Norway"/>
        </authorList>
    </citation>
    <scope>NUCLEOTIDE SEQUENCE</scope>
</reference>
<accession>A0AC59YAY1</accession>
<dbReference type="Proteomes" id="UP001162501">
    <property type="component" value="Chromosome 12"/>
</dbReference>
<dbReference type="EMBL" id="OX596096">
    <property type="protein sequence ID" value="CAM9536111.1"/>
    <property type="molecule type" value="Genomic_DNA"/>
</dbReference>
<name>A0AC59YAY1_RANTA</name>
<organism evidence="1 2">
    <name type="scientific">Rangifer tarandus platyrhynchus</name>
    <name type="common">Svalbard reindeer</name>
    <dbReference type="NCBI Taxonomy" id="3082113"/>
    <lineage>
        <taxon>Eukaryota</taxon>
        <taxon>Metazoa</taxon>
        <taxon>Chordata</taxon>
        <taxon>Craniata</taxon>
        <taxon>Vertebrata</taxon>
        <taxon>Euteleostomi</taxon>
        <taxon>Mammalia</taxon>
        <taxon>Eutheria</taxon>
        <taxon>Laurasiatheria</taxon>
        <taxon>Artiodactyla</taxon>
        <taxon>Ruminantia</taxon>
        <taxon>Pecora</taxon>
        <taxon>Cervidae</taxon>
        <taxon>Odocoileinae</taxon>
        <taxon>Rangifer</taxon>
    </lineage>
</organism>
<reference evidence="1" key="1">
    <citation type="submission" date="2023-05" db="EMBL/GenBank/DDBJ databases">
        <authorList>
            <consortium name="ELIXIR-Norway"/>
        </authorList>
    </citation>
    <scope>NUCLEOTIDE SEQUENCE</scope>
</reference>
<proteinExistence type="predicted"/>
<sequence length="89" mass="9268">MAPSSRPILPQGSGARFPCPLPPTQCCMSPVCQSTPGSGGNTRPQGRAMEPRAFPAMSCVLCQEARLMDGTRGSQITCCLPLMPGTCLA</sequence>
<protein>
    <submittedName>
        <fullName evidence="1">Uncharacterized protein</fullName>
    </submittedName>
</protein>
<evidence type="ECO:0000313" key="2">
    <source>
        <dbReference type="Proteomes" id="UP001162501"/>
    </source>
</evidence>